<evidence type="ECO:0000256" key="1">
    <source>
        <dbReference type="SAM" id="MobiDB-lite"/>
    </source>
</evidence>
<evidence type="ECO:0000313" key="3">
    <source>
        <dbReference type="Proteomes" id="UP000565579"/>
    </source>
</evidence>
<accession>A0A7X0U2Y6</accession>
<protein>
    <submittedName>
        <fullName evidence="2">Uncharacterized protein</fullName>
    </submittedName>
</protein>
<organism evidence="2 3">
    <name type="scientific">Nonomuraea rubra</name>
    <dbReference type="NCBI Taxonomy" id="46180"/>
    <lineage>
        <taxon>Bacteria</taxon>
        <taxon>Bacillati</taxon>
        <taxon>Actinomycetota</taxon>
        <taxon>Actinomycetes</taxon>
        <taxon>Streptosporangiales</taxon>
        <taxon>Streptosporangiaceae</taxon>
        <taxon>Nonomuraea</taxon>
    </lineage>
</organism>
<comment type="caution">
    <text evidence="2">The sequence shown here is derived from an EMBL/GenBank/DDBJ whole genome shotgun (WGS) entry which is preliminary data.</text>
</comment>
<reference evidence="2 3" key="1">
    <citation type="submission" date="2020-08" db="EMBL/GenBank/DDBJ databases">
        <title>Sequencing the genomes of 1000 actinobacteria strains.</title>
        <authorList>
            <person name="Klenk H.-P."/>
        </authorList>
    </citation>
    <scope>NUCLEOTIDE SEQUENCE [LARGE SCALE GENOMIC DNA]</scope>
    <source>
        <strain evidence="2 3">DSM 43768</strain>
    </source>
</reference>
<gene>
    <name evidence="2" type="ORF">HD593_008132</name>
</gene>
<proteinExistence type="predicted"/>
<dbReference type="EMBL" id="JACHMI010000001">
    <property type="protein sequence ID" value="MBB6553337.1"/>
    <property type="molecule type" value="Genomic_DNA"/>
</dbReference>
<keyword evidence="3" id="KW-1185">Reference proteome</keyword>
<evidence type="ECO:0000313" key="2">
    <source>
        <dbReference type="EMBL" id="MBB6553337.1"/>
    </source>
</evidence>
<name>A0A7X0U2Y6_9ACTN</name>
<dbReference type="Proteomes" id="UP000565579">
    <property type="component" value="Unassembled WGS sequence"/>
</dbReference>
<sequence length="332" mass="35333">MGAAALPARARQGGADRLDQAAVRVGDDQLHPGQAAGDQAAQERQPTGAVLGRGDLQAEHLALAVGVDAGGHQRVHVDRAAALTHLLGQGVDPDEGVRAGVQGACAEGFDLLIQHLGHLRDLALGDVLDAELLDQLVHPPGGDAEQVAGGHHADQRLLGPPPSLQQPVRVVRARAQLRNRQLDRARPGVPLARPVAVTGVGPLVAALPVGGPAQAVGLGRHQRLGHGLHHGSQQIRVTGLDLLRQPPLRRHTVVRGHRRSPSWNRCYEGSRDDRSHFTTPHLLTRSNSYTTSADATTCRCLKPRTPRNSPPTIMLAPTLLRRSARRASQRPP</sequence>
<feature type="region of interest" description="Disordered" evidence="1">
    <location>
        <begin position="141"/>
        <end position="164"/>
    </location>
</feature>
<dbReference type="AlphaFoldDB" id="A0A7X0U2Y6"/>